<gene>
    <name evidence="2" type="ORF">IV56_GL002169</name>
</gene>
<evidence type="ECO:0000313" key="2">
    <source>
        <dbReference type="EMBL" id="KRO15747.1"/>
    </source>
</evidence>
<dbReference type="EMBL" id="JQCE01000061">
    <property type="protein sequence ID" value="KRO15747.1"/>
    <property type="molecule type" value="Genomic_DNA"/>
</dbReference>
<accession>A0A0R2MVV9</accession>
<keyword evidence="1" id="KW-0472">Membrane</keyword>
<protein>
    <submittedName>
        <fullName evidence="2">Uncharacterized protein</fullName>
    </submittedName>
</protein>
<sequence length="173" mass="20531">MWHKEKSVNMKDNRQQLYTDSYFDKGHWGLKIWQTLIAVLSWLTIIIPIVVTGMSFFAAVTGHGFAFWRYREGIEEVKFIGVLILFLATVALIYSVTMTIIQVRKRERLVEQWPTYNPLNQRVRSQTVEDFMTERFGPAESREHARNYRVEPEQNLETDQIQDLFDDKKIKEI</sequence>
<dbReference type="PATRIC" id="fig|1293598.4.peg.2270"/>
<dbReference type="Proteomes" id="UP000050969">
    <property type="component" value="Unassembled WGS sequence"/>
</dbReference>
<dbReference type="STRING" id="1293598.IV56_GL002169"/>
<reference evidence="2 3" key="1">
    <citation type="journal article" date="2015" name="Genome Announc.">
        <title>Expanding the biotechnology potential of lactobacilli through comparative genomics of 213 strains and associated genera.</title>
        <authorList>
            <person name="Sun Z."/>
            <person name="Harris H.M."/>
            <person name="McCann A."/>
            <person name="Guo C."/>
            <person name="Argimon S."/>
            <person name="Zhang W."/>
            <person name="Yang X."/>
            <person name="Jeffery I.B."/>
            <person name="Cooney J.C."/>
            <person name="Kagawa T.F."/>
            <person name="Liu W."/>
            <person name="Song Y."/>
            <person name="Salvetti E."/>
            <person name="Wrobel A."/>
            <person name="Rasinkangas P."/>
            <person name="Parkhill J."/>
            <person name="Rea M.C."/>
            <person name="O'Sullivan O."/>
            <person name="Ritari J."/>
            <person name="Douillard F.P."/>
            <person name="Paul Ross R."/>
            <person name="Yang R."/>
            <person name="Briner A.E."/>
            <person name="Felis G.E."/>
            <person name="de Vos W.M."/>
            <person name="Barrangou R."/>
            <person name="Klaenhammer T.R."/>
            <person name="Caufield P.W."/>
            <person name="Cui Y."/>
            <person name="Zhang H."/>
            <person name="O'Toole P.W."/>
        </authorList>
    </citation>
    <scope>NUCLEOTIDE SEQUENCE [LARGE SCALE GENOMIC DNA]</scope>
    <source>
        <strain evidence="2 3">DSM 24301</strain>
    </source>
</reference>
<comment type="caution">
    <text evidence="2">The sequence shown here is derived from an EMBL/GenBank/DDBJ whole genome shotgun (WGS) entry which is preliminary data.</text>
</comment>
<keyword evidence="1" id="KW-0812">Transmembrane</keyword>
<feature type="transmembrane region" description="Helical" evidence="1">
    <location>
        <begin position="35"/>
        <end position="59"/>
    </location>
</feature>
<proteinExistence type="predicted"/>
<feature type="transmembrane region" description="Helical" evidence="1">
    <location>
        <begin position="79"/>
        <end position="101"/>
    </location>
</feature>
<evidence type="ECO:0000313" key="3">
    <source>
        <dbReference type="Proteomes" id="UP000050969"/>
    </source>
</evidence>
<evidence type="ECO:0000256" key="1">
    <source>
        <dbReference type="SAM" id="Phobius"/>
    </source>
</evidence>
<organism evidence="2 3">
    <name type="scientific">Lacticaseibacillus saniviri JCM 17471 = DSM 24301</name>
    <dbReference type="NCBI Taxonomy" id="1293598"/>
    <lineage>
        <taxon>Bacteria</taxon>
        <taxon>Bacillati</taxon>
        <taxon>Bacillota</taxon>
        <taxon>Bacilli</taxon>
        <taxon>Lactobacillales</taxon>
        <taxon>Lactobacillaceae</taxon>
        <taxon>Lacticaseibacillus</taxon>
    </lineage>
</organism>
<dbReference type="AlphaFoldDB" id="A0A0R2MVV9"/>
<keyword evidence="3" id="KW-1185">Reference proteome</keyword>
<name>A0A0R2MVV9_9LACO</name>
<keyword evidence="1" id="KW-1133">Transmembrane helix</keyword>